<dbReference type="PANTHER" id="PTHR10073">
    <property type="entry name" value="DNA MISMATCH REPAIR PROTEIN MLH, PMS, MUTL"/>
    <property type="match status" value="1"/>
</dbReference>
<evidence type="ECO:0000313" key="5">
    <source>
        <dbReference type="EMBL" id="PIZ44883.1"/>
    </source>
</evidence>
<dbReference type="Pfam" id="PF01119">
    <property type="entry name" value="DNA_mis_repair"/>
    <property type="match status" value="1"/>
</dbReference>
<dbReference type="InterPro" id="IPR014762">
    <property type="entry name" value="DNA_mismatch_repair_CS"/>
</dbReference>
<dbReference type="GO" id="GO:0005524">
    <property type="term" value="F:ATP binding"/>
    <property type="evidence" value="ECO:0007669"/>
    <property type="project" value="InterPro"/>
</dbReference>
<evidence type="ECO:0000259" key="4">
    <source>
        <dbReference type="SMART" id="SM01340"/>
    </source>
</evidence>
<dbReference type="SUPFAM" id="SSF118116">
    <property type="entry name" value="DNA mismatch repair protein MutL"/>
    <property type="match status" value="1"/>
</dbReference>
<evidence type="ECO:0000256" key="1">
    <source>
        <dbReference type="ARBA" id="ARBA00006082"/>
    </source>
</evidence>
<organism evidence="5 6">
    <name type="scientific">candidate division WWE3 bacterium CG_4_10_14_0_2_um_filter_41_14</name>
    <dbReference type="NCBI Taxonomy" id="1975072"/>
    <lineage>
        <taxon>Bacteria</taxon>
        <taxon>Katanobacteria</taxon>
    </lineage>
</organism>
<dbReference type="AlphaFoldDB" id="A0A2M7TFX0"/>
<comment type="similarity">
    <text evidence="1">Belongs to the DNA mismatch repair MutL/HexB family.</text>
</comment>
<dbReference type="GO" id="GO:0006298">
    <property type="term" value="P:mismatch repair"/>
    <property type="evidence" value="ECO:0007669"/>
    <property type="project" value="InterPro"/>
</dbReference>
<dbReference type="InterPro" id="IPR013507">
    <property type="entry name" value="DNA_mismatch_S5_2-like"/>
</dbReference>
<feature type="domain" description="DNA mismatch repair protein S5" evidence="4">
    <location>
        <begin position="212"/>
        <end position="330"/>
    </location>
</feature>
<dbReference type="SUPFAM" id="SSF54211">
    <property type="entry name" value="Ribosomal protein S5 domain 2-like"/>
    <property type="match status" value="1"/>
</dbReference>
<dbReference type="Gene3D" id="3.30.565.10">
    <property type="entry name" value="Histidine kinase-like ATPase, C-terminal domain"/>
    <property type="match status" value="1"/>
</dbReference>
<gene>
    <name evidence="5" type="ORF">COY32_05880</name>
</gene>
<dbReference type="SMART" id="SM01340">
    <property type="entry name" value="DNA_mis_repair"/>
    <property type="match status" value="1"/>
</dbReference>
<protein>
    <recommendedName>
        <fullName evidence="4">DNA mismatch repair protein S5 domain-containing protein</fullName>
    </recommendedName>
</protein>
<dbReference type="InterPro" id="IPR042121">
    <property type="entry name" value="MutL_C_regsub"/>
</dbReference>
<dbReference type="InterPro" id="IPR036890">
    <property type="entry name" value="HATPase_C_sf"/>
</dbReference>
<dbReference type="InterPro" id="IPR037198">
    <property type="entry name" value="MutL_C_sf"/>
</dbReference>
<dbReference type="GO" id="GO:0032300">
    <property type="term" value="C:mismatch repair complex"/>
    <property type="evidence" value="ECO:0007669"/>
    <property type="project" value="InterPro"/>
</dbReference>
<accession>A0A2M7TFX0</accession>
<dbReference type="Proteomes" id="UP000228920">
    <property type="component" value="Unassembled WGS sequence"/>
</dbReference>
<dbReference type="NCBIfam" id="TIGR00585">
    <property type="entry name" value="mutl"/>
    <property type="match status" value="1"/>
</dbReference>
<dbReference type="Pfam" id="PF13589">
    <property type="entry name" value="HATPase_c_3"/>
    <property type="match status" value="1"/>
</dbReference>
<dbReference type="InterPro" id="IPR020568">
    <property type="entry name" value="Ribosomal_Su5_D2-typ_SF"/>
</dbReference>
<evidence type="ECO:0000256" key="3">
    <source>
        <dbReference type="ARBA" id="ARBA00023204"/>
    </source>
</evidence>
<dbReference type="InterPro" id="IPR014790">
    <property type="entry name" value="MutL_C"/>
</dbReference>
<dbReference type="InterPro" id="IPR014721">
    <property type="entry name" value="Ribsml_uS5_D2-typ_fold_subgr"/>
</dbReference>
<dbReference type="InterPro" id="IPR038973">
    <property type="entry name" value="MutL/Mlh/Pms-like"/>
</dbReference>
<dbReference type="Gene3D" id="3.30.230.10">
    <property type="match status" value="1"/>
</dbReference>
<dbReference type="GO" id="GO:0140664">
    <property type="term" value="F:ATP-dependent DNA damage sensor activity"/>
    <property type="evidence" value="ECO:0007669"/>
    <property type="project" value="InterPro"/>
</dbReference>
<sequence length="555" mass="60883">MAVFSHLIHKLPDVVINQIAAGEVVERPVSVVKELCENALDAGATRIDVALLEGGTKSIVVSDNGGGMSKDDLSCAVTRHFTSKISQTDDLSTISSFGFRGEALASIASVSDFSIASRLSGQEDGYKLSIKNSEQSLDPFGMPQGTHVTVEYLFANVPARQKFMKRAATEYSHVLAFMQQVALVYPHVAFTLSKDGGETFSTSGKGDDAQLLESILGKDLANSMLPVLLEEPHISISGWVGKPGVASASRPKQFLFVNNRIVYHRGIFAAVMQGYSSLVGRHEKPQFVLKINVSPHIVDVNVHPQKREVRFVEEQFVFAKVKQAVGIALSGQQPYQKEAFTETSQANHQPFGSSLGSSKPATVAPLQKPMWNGSVGAGGFSGGQYRPFQTPISFENAASPDVFETSDEDFPTYQLMRLFIVEDHGTFITVYDQHAVHERVLYEQCSSYYIDKKNSVPTQPLLVEKSYKTIDLTPNDDVYRELVKSLELTGFMFTETEDVVTITAVPVSFLSISIDVFLQESIKDLTDSIEVGTSETKEIDDQTHRRLAIMSCRGA</sequence>
<dbReference type="SUPFAM" id="SSF55874">
    <property type="entry name" value="ATPase domain of HSP90 chaperone/DNA topoisomerase II/histidine kinase"/>
    <property type="match status" value="1"/>
</dbReference>
<dbReference type="Gene3D" id="3.30.1370.100">
    <property type="entry name" value="MutL, C-terminal domain, regulatory subdomain"/>
    <property type="match status" value="1"/>
</dbReference>
<evidence type="ECO:0000256" key="2">
    <source>
        <dbReference type="ARBA" id="ARBA00022763"/>
    </source>
</evidence>
<dbReference type="Pfam" id="PF08676">
    <property type="entry name" value="MutL_C"/>
    <property type="match status" value="1"/>
</dbReference>
<dbReference type="PANTHER" id="PTHR10073:SF12">
    <property type="entry name" value="DNA MISMATCH REPAIR PROTEIN MLH1"/>
    <property type="match status" value="1"/>
</dbReference>
<reference evidence="6" key="1">
    <citation type="submission" date="2017-09" db="EMBL/GenBank/DDBJ databases">
        <title>Depth-based differentiation of microbial function through sediment-hosted aquifers and enrichment of novel symbionts in the deep terrestrial subsurface.</title>
        <authorList>
            <person name="Probst A.J."/>
            <person name="Ladd B."/>
            <person name="Jarett J.K."/>
            <person name="Geller-Mcgrath D.E."/>
            <person name="Sieber C.M.K."/>
            <person name="Emerson J.B."/>
            <person name="Anantharaman K."/>
            <person name="Thomas B.C."/>
            <person name="Malmstrom R."/>
            <person name="Stieglmeier M."/>
            <person name="Klingl A."/>
            <person name="Woyke T."/>
            <person name="Ryan C.M."/>
            <person name="Banfield J.F."/>
        </authorList>
    </citation>
    <scope>NUCLEOTIDE SEQUENCE [LARGE SCALE GENOMIC DNA]</scope>
</reference>
<dbReference type="Gene3D" id="3.30.1540.20">
    <property type="entry name" value="MutL, C-terminal domain, dimerisation subdomain"/>
    <property type="match status" value="1"/>
</dbReference>
<comment type="caution">
    <text evidence="5">The sequence shown here is derived from an EMBL/GenBank/DDBJ whole genome shotgun (WGS) entry which is preliminary data.</text>
</comment>
<dbReference type="PROSITE" id="PS00058">
    <property type="entry name" value="DNA_MISMATCH_REPAIR_1"/>
    <property type="match status" value="1"/>
</dbReference>
<name>A0A2M7TFX0_UNCKA</name>
<dbReference type="InterPro" id="IPR002099">
    <property type="entry name" value="MutL/Mlh/PMS"/>
</dbReference>
<dbReference type="InterPro" id="IPR042120">
    <property type="entry name" value="MutL_C_dimsub"/>
</dbReference>
<dbReference type="CDD" id="cd16926">
    <property type="entry name" value="HATPase_MutL-MLH-PMS-like"/>
    <property type="match status" value="1"/>
</dbReference>
<dbReference type="FunFam" id="3.30.565.10:FF:000003">
    <property type="entry name" value="DNA mismatch repair endonuclease MutL"/>
    <property type="match status" value="1"/>
</dbReference>
<feature type="non-terminal residue" evidence="5">
    <location>
        <position position="555"/>
    </location>
</feature>
<keyword evidence="2" id="KW-0227">DNA damage</keyword>
<dbReference type="CDD" id="cd00782">
    <property type="entry name" value="MutL_Trans"/>
    <property type="match status" value="1"/>
</dbReference>
<dbReference type="GO" id="GO:0016887">
    <property type="term" value="F:ATP hydrolysis activity"/>
    <property type="evidence" value="ECO:0007669"/>
    <property type="project" value="InterPro"/>
</dbReference>
<dbReference type="EMBL" id="PFNL01000159">
    <property type="protein sequence ID" value="PIZ44883.1"/>
    <property type="molecule type" value="Genomic_DNA"/>
</dbReference>
<proteinExistence type="inferred from homology"/>
<dbReference type="GO" id="GO:0030983">
    <property type="term" value="F:mismatched DNA binding"/>
    <property type="evidence" value="ECO:0007669"/>
    <property type="project" value="InterPro"/>
</dbReference>
<evidence type="ECO:0000313" key="6">
    <source>
        <dbReference type="Proteomes" id="UP000228920"/>
    </source>
</evidence>
<keyword evidence="3" id="KW-0234">DNA repair</keyword>